<sequence>MTAEHCPTCGRAMPGPERRRLTASMVLFLDWLAYQEPGKWHLVANAPVISGRPGGGDWGKLRHWGLIETAPKRARILALGLGFAQGVLGVPSSLTILPDGSVTDPGKAVTRGSFPT</sequence>
<accession>A0A6J5L0V1</accession>
<name>A0A6J5L0V1_9CAUD</name>
<protein>
    <submittedName>
        <fullName evidence="1">Uncharacterized protein</fullName>
    </submittedName>
</protein>
<gene>
    <name evidence="1" type="ORF">UFOVP114_24</name>
</gene>
<reference evidence="1" key="1">
    <citation type="submission" date="2020-04" db="EMBL/GenBank/DDBJ databases">
        <authorList>
            <person name="Chiriac C."/>
            <person name="Salcher M."/>
            <person name="Ghai R."/>
            <person name="Kavagutti S V."/>
        </authorList>
    </citation>
    <scope>NUCLEOTIDE SEQUENCE</scope>
</reference>
<proteinExistence type="predicted"/>
<evidence type="ECO:0000313" key="1">
    <source>
        <dbReference type="EMBL" id="CAB4128324.1"/>
    </source>
</evidence>
<dbReference type="EMBL" id="LR796230">
    <property type="protein sequence ID" value="CAB4128324.1"/>
    <property type="molecule type" value="Genomic_DNA"/>
</dbReference>
<organism evidence="1">
    <name type="scientific">uncultured Caudovirales phage</name>
    <dbReference type="NCBI Taxonomy" id="2100421"/>
    <lineage>
        <taxon>Viruses</taxon>
        <taxon>Duplodnaviria</taxon>
        <taxon>Heunggongvirae</taxon>
        <taxon>Uroviricota</taxon>
        <taxon>Caudoviricetes</taxon>
        <taxon>Peduoviridae</taxon>
        <taxon>Maltschvirus</taxon>
        <taxon>Maltschvirus maltsch</taxon>
    </lineage>
</organism>